<feature type="transmembrane region" description="Helical" evidence="1">
    <location>
        <begin position="12"/>
        <end position="29"/>
    </location>
</feature>
<evidence type="ECO:0000256" key="1">
    <source>
        <dbReference type="SAM" id="Phobius"/>
    </source>
</evidence>
<protein>
    <recommendedName>
        <fullName evidence="5">Glycosyltransferase RgtA/B/C/D-like domain-containing protein</fullName>
    </recommendedName>
</protein>
<keyword evidence="1" id="KW-1133">Transmembrane helix</keyword>
<feature type="transmembrane region" description="Helical" evidence="1">
    <location>
        <begin position="101"/>
        <end position="121"/>
    </location>
</feature>
<evidence type="ECO:0000313" key="2">
    <source>
        <dbReference type="EMBL" id="KRG22496.1"/>
    </source>
</evidence>
<feature type="transmembrane region" description="Helical" evidence="1">
    <location>
        <begin position="301"/>
        <end position="318"/>
    </location>
</feature>
<feature type="transmembrane region" description="Helical" evidence="1">
    <location>
        <begin position="216"/>
        <end position="238"/>
    </location>
</feature>
<sequence>MKSKIDSLGPFFLNLGAWVALLLVALRFAQVFSFSAPMHVITSGFEEESLFALFKVAHGLPVYTDPHQLPFTATYFNWFFYAFYGKLTTFVIHVFHLNDAWIPTIGRLITFAIVSAGFVLTYRLLRSLQQQKLAFSLSVLLWYGPLIGFWSMTVRPDLLGLFFDACAGACILHYFPQKRLPMVILAALYCYLSWSCKQINIVMPGAIGLLLLWRRQWFACVIFSLLLVSLYACSFALLSANARNMLFFVNTAIPLSSAVFLGNTLAFFKKTFPIWLIFVAVFIAAIRNANDARQLRQDPAIQLSILGLMVWSLILLPASSKVGSAENYHFIALLFLTLFIGKALSLIVIPSRMITLATAIAGLLWVGAIGSVILQNRSQALSSQHHSMTALQSCIATLPQPVFVINHYGALPWMNASPHTFVLAYNYWSDRQMGIPFEDNGIGGLIEKGYFNALILPSPVTDEFDGASLQTFKRQESCEGYAVFTRKGTV</sequence>
<dbReference type="STRING" id="295108.HT99x_00032"/>
<comment type="caution">
    <text evidence="2">The sequence shown here is derived from an EMBL/GenBank/DDBJ whole genome shotgun (WGS) entry which is preliminary data.</text>
</comment>
<evidence type="ECO:0000313" key="3">
    <source>
        <dbReference type="EMBL" id="MCS5712139.1"/>
    </source>
</evidence>
<accession>A0A0Q9YP59</accession>
<feature type="transmembrane region" description="Helical" evidence="1">
    <location>
        <begin position="330"/>
        <end position="349"/>
    </location>
</feature>
<evidence type="ECO:0008006" key="5">
    <source>
        <dbReference type="Google" id="ProtNLM"/>
    </source>
</evidence>
<organism evidence="2">
    <name type="scientific">Candidatus Berkiella aquae</name>
    <dbReference type="NCBI Taxonomy" id="295108"/>
    <lineage>
        <taxon>Bacteria</taxon>
        <taxon>Pseudomonadati</taxon>
        <taxon>Pseudomonadota</taxon>
        <taxon>Gammaproteobacteria</taxon>
        <taxon>Candidatus Berkiellales</taxon>
        <taxon>Candidatus Berkiellaceae</taxon>
        <taxon>Candidatus Berkiella</taxon>
    </lineage>
</organism>
<feature type="transmembrane region" description="Helical" evidence="1">
    <location>
        <begin position="356"/>
        <end position="374"/>
    </location>
</feature>
<feature type="transmembrane region" description="Helical" evidence="1">
    <location>
        <begin position="158"/>
        <end position="175"/>
    </location>
</feature>
<evidence type="ECO:0000313" key="4">
    <source>
        <dbReference type="Proteomes" id="UP000051497"/>
    </source>
</evidence>
<keyword evidence="4" id="KW-1185">Reference proteome</keyword>
<reference evidence="3" key="2">
    <citation type="journal article" date="2016" name="Genome Announc.">
        <title>Draft Genome Sequences of Two Novel Amoeba-Resistant Intranuclear Bacteria, 'Candidatus Berkiella cookevillensis' and 'Candidatus Berkiella aquae'.</title>
        <authorList>
            <person name="Mehari Y.T."/>
            <person name="Arivett B.A."/>
            <person name="Farone A.L."/>
            <person name="Gunderson J.H."/>
            <person name="Farone M.B."/>
        </authorList>
    </citation>
    <scope>NUCLEOTIDE SEQUENCE</scope>
    <source>
        <strain evidence="3">HT99</strain>
    </source>
</reference>
<reference evidence="2" key="1">
    <citation type="submission" date="2015-09" db="EMBL/GenBank/DDBJ databases">
        <title>Draft Genome Sequences of Two Novel Amoeba-resistant Intranuclear Bacteria, Candidatus Berkiella cookevillensis and Candidatus Berkiella aquae.</title>
        <authorList>
            <person name="Mehari Y.T."/>
            <person name="Arivett B.A."/>
            <person name="Farone A.L."/>
            <person name="Gunderson J.H."/>
            <person name="Farone M.B."/>
        </authorList>
    </citation>
    <scope>NUCLEOTIDE SEQUENCE [LARGE SCALE GENOMIC DNA]</scope>
    <source>
        <strain evidence="2">HT99</strain>
    </source>
</reference>
<proteinExistence type="predicted"/>
<feature type="transmembrane region" description="Helical" evidence="1">
    <location>
        <begin position="245"/>
        <end position="266"/>
    </location>
</feature>
<feature type="transmembrane region" description="Helical" evidence="1">
    <location>
        <begin position="272"/>
        <end position="289"/>
    </location>
</feature>
<keyword evidence="1" id="KW-0472">Membrane</keyword>
<dbReference type="EMBL" id="LKAJ02000001">
    <property type="protein sequence ID" value="MCS5712139.1"/>
    <property type="molecule type" value="Genomic_DNA"/>
</dbReference>
<feature type="transmembrane region" description="Helical" evidence="1">
    <location>
        <begin position="182"/>
        <end position="210"/>
    </location>
</feature>
<reference evidence="3" key="3">
    <citation type="submission" date="2021-06" db="EMBL/GenBank/DDBJ databases">
        <title>Genomic Description and Analysis of Intracellular Bacteria, Candidatus Berkiella cookevillensis and Candidatus Berkiella aquae.</title>
        <authorList>
            <person name="Kidane D.T."/>
            <person name="Mehari Y.T."/>
            <person name="Rice F.C."/>
            <person name="Arivett B.A."/>
            <person name="Farone A.L."/>
            <person name="Berk S.G."/>
            <person name="Farone M.B."/>
        </authorList>
    </citation>
    <scope>NUCLEOTIDE SEQUENCE</scope>
    <source>
        <strain evidence="3">HT99</strain>
    </source>
</reference>
<dbReference type="Proteomes" id="UP000051497">
    <property type="component" value="Unassembled WGS sequence"/>
</dbReference>
<feature type="transmembrane region" description="Helical" evidence="1">
    <location>
        <begin position="133"/>
        <end position="152"/>
    </location>
</feature>
<dbReference type="OrthoDB" id="7360830at2"/>
<dbReference type="EMBL" id="LKAJ01000001">
    <property type="protein sequence ID" value="KRG22496.1"/>
    <property type="molecule type" value="Genomic_DNA"/>
</dbReference>
<dbReference type="RefSeq" id="WP_075064702.1">
    <property type="nucleotide sequence ID" value="NZ_LKAJ02000001.1"/>
</dbReference>
<dbReference type="AlphaFoldDB" id="A0A0Q9YP59"/>
<gene>
    <name evidence="2" type="ORF">HT99x_00032</name>
    <name evidence="3" type="ORF">HT99x_011910</name>
</gene>
<name>A0A0Q9YP59_9GAMM</name>
<keyword evidence="1" id="KW-0812">Transmembrane</keyword>